<feature type="compositionally biased region" description="Low complexity" evidence="5">
    <location>
        <begin position="267"/>
        <end position="288"/>
    </location>
</feature>
<feature type="compositionally biased region" description="Basic and acidic residues" evidence="5">
    <location>
        <begin position="290"/>
        <end position="299"/>
    </location>
</feature>
<reference evidence="7" key="1">
    <citation type="journal article" date="2023" name="bioRxiv">
        <title>Scaffold-level genome assemblies of two parasitoid biocontrol wasps reveal the parthenogenesis mechanism and an associated novel virus.</title>
        <authorList>
            <person name="Inwood S."/>
            <person name="Skelly J."/>
            <person name="Guhlin J."/>
            <person name="Harrop T."/>
            <person name="Goldson S."/>
            <person name="Dearden P."/>
        </authorList>
    </citation>
    <scope>NUCLEOTIDE SEQUENCE</scope>
    <source>
        <strain evidence="7">Irish</strain>
        <tissue evidence="7">Whole body</tissue>
    </source>
</reference>
<dbReference type="InterPro" id="IPR012346">
    <property type="entry name" value="p53/RUNT-type_TF_DNA-bd_sf"/>
</dbReference>
<accession>A0AA39KLX4</accession>
<feature type="compositionally biased region" description="Polar residues" evidence="5">
    <location>
        <begin position="308"/>
        <end position="320"/>
    </location>
</feature>
<feature type="region of interest" description="Disordered" evidence="5">
    <location>
        <begin position="224"/>
        <end position="254"/>
    </location>
</feature>
<dbReference type="EMBL" id="JAQQBS010001422">
    <property type="protein sequence ID" value="KAK0166373.1"/>
    <property type="molecule type" value="Genomic_DNA"/>
</dbReference>
<dbReference type="PANTHER" id="PTHR11950">
    <property type="entry name" value="RUNT RELATED"/>
    <property type="match status" value="1"/>
</dbReference>
<feature type="domain" description="Runt" evidence="6">
    <location>
        <begin position="17"/>
        <end position="144"/>
    </location>
</feature>
<evidence type="ECO:0000313" key="8">
    <source>
        <dbReference type="Proteomes" id="UP001168990"/>
    </source>
</evidence>
<comment type="caution">
    <text evidence="7">The sequence shown here is derived from an EMBL/GenBank/DDBJ whole genome shotgun (WGS) entry which is preliminary data.</text>
</comment>
<dbReference type="GO" id="GO:0000978">
    <property type="term" value="F:RNA polymerase II cis-regulatory region sequence-specific DNA binding"/>
    <property type="evidence" value="ECO:0007669"/>
    <property type="project" value="TreeGrafter"/>
</dbReference>
<evidence type="ECO:0000313" key="7">
    <source>
        <dbReference type="EMBL" id="KAK0166373.1"/>
    </source>
</evidence>
<feature type="region of interest" description="Disordered" evidence="5">
    <location>
        <begin position="266"/>
        <end position="329"/>
    </location>
</feature>
<keyword evidence="3" id="KW-0804">Transcription</keyword>
<dbReference type="InterPro" id="IPR000040">
    <property type="entry name" value="AML1_Runt"/>
</dbReference>
<dbReference type="Pfam" id="PF00853">
    <property type="entry name" value="Runt"/>
    <property type="match status" value="1"/>
</dbReference>
<dbReference type="Gene3D" id="2.60.40.720">
    <property type="match status" value="1"/>
</dbReference>
<dbReference type="GO" id="GO:0005524">
    <property type="term" value="F:ATP binding"/>
    <property type="evidence" value="ECO:0007669"/>
    <property type="project" value="InterPro"/>
</dbReference>
<evidence type="ECO:0000256" key="2">
    <source>
        <dbReference type="ARBA" id="ARBA00023015"/>
    </source>
</evidence>
<organism evidence="7 8">
    <name type="scientific">Microctonus aethiopoides</name>
    <dbReference type="NCBI Taxonomy" id="144406"/>
    <lineage>
        <taxon>Eukaryota</taxon>
        <taxon>Metazoa</taxon>
        <taxon>Ecdysozoa</taxon>
        <taxon>Arthropoda</taxon>
        <taxon>Hexapoda</taxon>
        <taxon>Insecta</taxon>
        <taxon>Pterygota</taxon>
        <taxon>Neoptera</taxon>
        <taxon>Endopterygota</taxon>
        <taxon>Hymenoptera</taxon>
        <taxon>Apocrita</taxon>
        <taxon>Ichneumonoidea</taxon>
        <taxon>Braconidae</taxon>
        <taxon>Euphorinae</taxon>
        <taxon>Microctonus</taxon>
    </lineage>
</organism>
<evidence type="ECO:0000256" key="3">
    <source>
        <dbReference type="ARBA" id="ARBA00023163"/>
    </source>
</evidence>
<proteinExistence type="predicted"/>
<comment type="subcellular location">
    <subcellularLocation>
        <location evidence="1">Nucleus</location>
    </subcellularLocation>
</comment>
<protein>
    <recommendedName>
        <fullName evidence="6">Runt domain-containing protein</fullName>
    </recommendedName>
</protein>
<name>A0AA39KLX4_9HYME</name>
<evidence type="ECO:0000256" key="4">
    <source>
        <dbReference type="ARBA" id="ARBA00023242"/>
    </source>
</evidence>
<reference evidence="7" key="2">
    <citation type="submission" date="2023-03" db="EMBL/GenBank/DDBJ databases">
        <authorList>
            <person name="Inwood S.N."/>
            <person name="Skelly J.G."/>
            <person name="Guhlin J."/>
            <person name="Harrop T.W.R."/>
            <person name="Goldson S.G."/>
            <person name="Dearden P.K."/>
        </authorList>
    </citation>
    <scope>NUCLEOTIDE SEQUENCE</scope>
    <source>
        <strain evidence="7">Irish</strain>
        <tissue evidence="7">Whole body</tissue>
    </source>
</reference>
<dbReference type="Proteomes" id="UP001168990">
    <property type="component" value="Unassembled WGS sequence"/>
</dbReference>
<dbReference type="InterPro" id="IPR013524">
    <property type="entry name" value="Runt_dom"/>
</dbReference>
<keyword evidence="2" id="KW-0805">Transcription regulation</keyword>
<evidence type="ECO:0000256" key="1">
    <source>
        <dbReference type="ARBA" id="ARBA00004123"/>
    </source>
</evidence>
<keyword evidence="8" id="KW-1185">Reference proteome</keyword>
<dbReference type="PRINTS" id="PR00967">
    <property type="entry name" value="ONCOGENEAML1"/>
</dbReference>
<dbReference type="InterPro" id="IPR008967">
    <property type="entry name" value="p53-like_TF_DNA-bd_sf"/>
</dbReference>
<dbReference type="SUPFAM" id="SSF49417">
    <property type="entry name" value="p53-like transcription factors"/>
    <property type="match status" value="1"/>
</dbReference>
<dbReference type="GO" id="GO:0000981">
    <property type="term" value="F:DNA-binding transcription factor activity, RNA polymerase II-specific"/>
    <property type="evidence" value="ECO:0007669"/>
    <property type="project" value="TreeGrafter"/>
</dbReference>
<evidence type="ECO:0000256" key="5">
    <source>
        <dbReference type="SAM" id="MobiDB-lite"/>
    </source>
</evidence>
<dbReference type="AlphaFoldDB" id="A0AA39KLX4"/>
<evidence type="ECO:0000259" key="6">
    <source>
        <dbReference type="Pfam" id="PF00853"/>
    </source>
</evidence>
<dbReference type="PANTHER" id="PTHR11950:SF31">
    <property type="entry name" value="SEGMENTATION PROTEIN RUNT"/>
    <property type="match status" value="1"/>
</dbReference>
<keyword evidence="4" id="KW-0539">Nucleus</keyword>
<dbReference type="GO" id="GO:0005634">
    <property type="term" value="C:nucleus"/>
    <property type="evidence" value="ECO:0007669"/>
    <property type="project" value="UniProtKB-SubCell"/>
</dbReference>
<feature type="compositionally biased region" description="Low complexity" evidence="5">
    <location>
        <begin position="235"/>
        <end position="244"/>
    </location>
</feature>
<gene>
    <name evidence="7" type="ORF">PV328_004799</name>
</gene>
<sequence length="329" mass="35547">MHLPDGPVGMESLNSIHETLRAYHGDLIQTGSPAILCSALPTHWRSNKSLPVAFKVVVLDDINDGTLVTIRAGNDENCCGELRNCTAVMKNQVAKFNDLRFVGRSGRGKSFSLTIQISSVPFQVATYTKAIKVTVDGPREPRSKSNYAYGPGFPGLGLLNPWLDAAYLGHAWHLPHPALVKGTIPMPPADLFTPSFAPTVLPSTYPFHDHIKYPMEYSGLSTNNKTPVLPNSPLSHTSAHSPSESESESPTEEVRSAFVPIRLNTLPPTSAAITPPSSSSPGRSPALSKKPTEGVRCELKAPTALISKRSQSPTKLSTAPPTRPVWRPY</sequence>